<accession>A0ACA9RU65</accession>
<comment type="caution">
    <text evidence="1">The sequence shown here is derived from an EMBL/GenBank/DDBJ whole genome shotgun (WGS) entry which is preliminary data.</text>
</comment>
<organism evidence="1 2">
    <name type="scientific">Racocetra persica</name>
    <dbReference type="NCBI Taxonomy" id="160502"/>
    <lineage>
        <taxon>Eukaryota</taxon>
        <taxon>Fungi</taxon>
        <taxon>Fungi incertae sedis</taxon>
        <taxon>Mucoromycota</taxon>
        <taxon>Glomeromycotina</taxon>
        <taxon>Glomeromycetes</taxon>
        <taxon>Diversisporales</taxon>
        <taxon>Gigasporaceae</taxon>
        <taxon>Racocetra</taxon>
    </lineage>
</organism>
<name>A0ACA9RU65_9GLOM</name>
<dbReference type="EMBL" id="CAJVQC010070447">
    <property type="protein sequence ID" value="CAG8809717.1"/>
    <property type="molecule type" value="Genomic_DNA"/>
</dbReference>
<proteinExistence type="predicted"/>
<feature type="non-terminal residue" evidence="1">
    <location>
        <position position="273"/>
    </location>
</feature>
<evidence type="ECO:0000313" key="2">
    <source>
        <dbReference type="Proteomes" id="UP000789920"/>
    </source>
</evidence>
<dbReference type="Proteomes" id="UP000789920">
    <property type="component" value="Unassembled WGS sequence"/>
</dbReference>
<sequence>EKRAYSNDSPGARVSFNQGPDITTLPKSTFEQKNDFEVTLLLDDNLSNHQTKECVEIDVNKTMPVQVTDDNTKKEKEKTSTFDNSSTENVNIESDNDDGVNAKAVENFVNVKNPNAFTQRELVARAFANDNVIEEFESEKQAIIEEDKPKEQDITLPGWGTWGGKGVKPQKNKKPIIVKPLPGEGIDNKKRQDAKLKHVIINEKRIKKAKKYLSTDIPYPFETREQYERSLRTPIGKEWNTHEVFQKMITPRVITKMGVAIDPLSAPFKTSTE</sequence>
<reference evidence="1" key="1">
    <citation type="submission" date="2021-06" db="EMBL/GenBank/DDBJ databases">
        <authorList>
            <person name="Kallberg Y."/>
            <person name="Tangrot J."/>
            <person name="Rosling A."/>
        </authorList>
    </citation>
    <scope>NUCLEOTIDE SEQUENCE</scope>
    <source>
        <strain evidence="1">MA461A</strain>
    </source>
</reference>
<gene>
    <name evidence="1" type="ORF">RPERSI_LOCUS22924</name>
</gene>
<protein>
    <submittedName>
        <fullName evidence="1">30159_t:CDS:1</fullName>
    </submittedName>
</protein>
<feature type="non-terminal residue" evidence="1">
    <location>
        <position position="1"/>
    </location>
</feature>
<evidence type="ECO:0000313" key="1">
    <source>
        <dbReference type="EMBL" id="CAG8809717.1"/>
    </source>
</evidence>
<keyword evidence="2" id="KW-1185">Reference proteome</keyword>